<accession>A0A3A9YW13</accession>
<feature type="transmembrane region" description="Helical" evidence="1">
    <location>
        <begin position="906"/>
        <end position="926"/>
    </location>
</feature>
<proteinExistence type="predicted"/>
<feature type="transmembrane region" description="Helical" evidence="1">
    <location>
        <begin position="775"/>
        <end position="797"/>
    </location>
</feature>
<feature type="transmembrane region" description="Helical" evidence="1">
    <location>
        <begin position="260"/>
        <end position="283"/>
    </location>
</feature>
<sequence>MENSAYPCPACGAPADLGRGCSGCGRPPYPPAAEVLALDREIGVLTGEVERARRTYVALIDRLNAARRHRAEVAAAVRAEFPAPVPVPVRIPGPAAHAAPAPPPAGSAAAGGAETSTRTVQGLLFVLGGLLLGTAAVVFTAVAWASVGLAGRALILLAFTALFLAVPLPLLRRSLRGTAETIAAVGLLLVLLDGYAAWTVDLGGVAGWPGTRYVALVGGAGAAVAAGYARLTRLTGPWCAALILAQPVLPLLAVEARPGAAGWTVALVGVALVDLAVLAVLRGRGDSAGIAAGRAVAWLGFAAALVAAAACALVPLAAGRAGGTPLLAGVPLLLVASTLFGAALLVGTGPMREAAGGLLVPVLAAALVRPAGATTPSLVLLSAGLVAVAAAGAVGLVPAGWRAGPRVGALVVAGGSALVSTLTTVGLAVAVLGRSLPPWRGAAAGPALGWGWQLPVAVALSAVACGLLLPRPVRPVVAVLGGALTAFALPALGATPWPAVVAVDLVVGAALLGVAVVRPADRWRVGAAAVAGAALLGHGLLVALADPAGLLAALAVVLAVGVAVAAAGRRGSAGQRAVGGVALAAALLAVPAVTAVATFAAGSPAWWQARAALIVVALLPVGLWAVRRHWPDLTGYAASALAVAVPVVAGAVLLAPADEPAVLYGAVAVLVVALGEAAARRSGPLRVIGTGLLVVTSVAAAPATVVALVAPYGRVPSPWSGAPAPVSTPGGWPPGVALLALALAATVIGLAGRTARADVGAAGRTDGPVGQTREVTAPAAVATVFAALAVPVLLTAAGAPWPVVPAGTLLVGVGAVLATVFAAPRPPLGPVAAALGLTFAASGLLGATATRSGTLAALGLLLAAAVTTVAAGRSAGVRLAGCLVAVGAATGFAVTAGLAAGLPPRGAAFGVLAVAALTMAVAAVLAPRVGPPVARALDAAAQAVALLALLLTVDATRYAATVCVLWGAAVAVRALRRAEPAGRRWAFVAVAGGSELFGAWLLLVAGGVTLLEAYTVPAATLALAAGLVALRTRPGLTSWLALGPGLAAALLPSLALVLGAPDAQPWRRLLLGTAALGTVLLGSTRRWQAPVVLGSVTLAPLALYELARGWDLLPRWIFLALGGLALIGLAATYERRRRDLTRLRAAVGRMG</sequence>
<feature type="transmembrane region" description="Helical" evidence="1">
    <location>
        <begin position="1014"/>
        <end position="1032"/>
    </location>
</feature>
<evidence type="ECO:0000256" key="1">
    <source>
        <dbReference type="SAM" id="Phobius"/>
    </source>
</evidence>
<feature type="transmembrane region" description="Helical" evidence="1">
    <location>
        <begin position="499"/>
        <end position="518"/>
    </location>
</feature>
<feature type="transmembrane region" description="Helical" evidence="1">
    <location>
        <begin position="691"/>
        <end position="712"/>
    </location>
</feature>
<feature type="transmembrane region" description="Helical" evidence="1">
    <location>
        <begin position="550"/>
        <end position="568"/>
    </location>
</feature>
<comment type="caution">
    <text evidence="2">The sequence shown here is derived from an EMBL/GenBank/DDBJ whole genome shotgun (WGS) entry which is preliminary data.</text>
</comment>
<keyword evidence="1" id="KW-0472">Membrane</keyword>
<name>A0A3A9YW13_9ACTN</name>
<feature type="transmembrane region" description="Helical" evidence="1">
    <location>
        <begin position="830"/>
        <end position="849"/>
    </location>
</feature>
<feature type="transmembrane region" description="Helical" evidence="1">
    <location>
        <begin position="153"/>
        <end position="171"/>
    </location>
</feature>
<keyword evidence="3" id="KW-1185">Reference proteome</keyword>
<feature type="transmembrane region" description="Helical" evidence="1">
    <location>
        <begin position="452"/>
        <end position="469"/>
    </location>
</feature>
<feature type="transmembrane region" description="Helical" evidence="1">
    <location>
        <begin position="123"/>
        <end position="147"/>
    </location>
</feature>
<feature type="transmembrane region" description="Helical" evidence="1">
    <location>
        <begin position="732"/>
        <end position="754"/>
    </location>
</feature>
<feature type="transmembrane region" description="Helical" evidence="1">
    <location>
        <begin position="580"/>
        <end position="601"/>
    </location>
</feature>
<keyword evidence="1" id="KW-1133">Transmembrane helix</keyword>
<organism evidence="2 3">
    <name type="scientific">Micromonospora endolithica</name>
    <dbReference type="NCBI Taxonomy" id="230091"/>
    <lineage>
        <taxon>Bacteria</taxon>
        <taxon>Bacillati</taxon>
        <taxon>Actinomycetota</taxon>
        <taxon>Actinomycetes</taxon>
        <taxon>Micromonosporales</taxon>
        <taxon>Micromonosporaceae</taxon>
        <taxon>Micromonospora</taxon>
    </lineage>
</organism>
<dbReference type="NCBIfam" id="NF047321">
    <property type="entry name" value="SCO7613_CTERM"/>
    <property type="match status" value="1"/>
</dbReference>
<feature type="transmembrane region" description="Helical" evidence="1">
    <location>
        <begin position="476"/>
        <end position="493"/>
    </location>
</feature>
<reference evidence="2 3" key="1">
    <citation type="journal article" date="2004" name="Syst. Appl. Microbiol.">
        <title>Cryptoendolithic actinomycetes from antarctic sandstone rock samples: Micromonospora endolithica sp. nov. and two isolates related to Micromonospora coerulea Jensen 1932.</title>
        <authorList>
            <person name="Hirsch P."/>
            <person name="Mevs U."/>
            <person name="Kroppenstedt R.M."/>
            <person name="Schumann P."/>
            <person name="Stackebrandt E."/>
        </authorList>
    </citation>
    <scope>NUCLEOTIDE SEQUENCE [LARGE SCALE GENOMIC DNA]</scope>
    <source>
        <strain evidence="2 3">JCM 12677</strain>
    </source>
</reference>
<dbReference type="EMBL" id="RBAK01000015">
    <property type="protein sequence ID" value="RKN39969.1"/>
    <property type="molecule type" value="Genomic_DNA"/>
</dbReference>
<feature type="transmembrane region" description="Helical" evidence="1">
    <location>
        <begin position="607"/>
        <end position="626"/>
    </location>
</feature>
<feature type="transmembrane region" description="Helical" evidence="1">
    <location>
        <begin position="803"/>
        <end position="823"/>
    </location>
</feature>
<dbReference type="RefSeq" id="WP_120731775.1">
    <property type="nucleotide sequence ID" value="NZ_RBAK01000015.1"/>
</dbReference>
<feature type="transmembrane region" description="Helical" evidence="1">
    <location>
        <begin position="210"/>
        <end position="229"/>
    </location>
</feature>
<feature type="transmembrane region" description="Helical" evidence="1">
    <location>
        <begin position="1113"/>
        <end position="1133"/>
    </location>
</feature>
<feature type="transmembrane region" description="Helical" evidence="1">
    <location>
        <begin position="354"/>
        <end position="372"/>
    </location>
</feature>
<feature type="transmembrane region" description="Helical" evidence="1">
    <location>
        <begin position="1039"/>
        <end position="1060"/>
    </location>
</feature>
<feature type="transmembrane region" description="Helical" evidence="1">
    <location>
        <begin position="178"/>
        <end position="198"/>
    </location>
</feature>
<feature type="transmembrane region" description="Helical" evidence="1">
    <location>
        <begin position="525"/>
        <end position="544"/>
    </location>
</feature>
<feature type="transmembrane region" description="Helical" evidence="1">
    <location>
        <begin position="324"/>
        <end position="347"/>
    </location>
</feature>
<feature type="transmembrane region" description="Helical" evidence="1">
    <location>
        <begin position="378"/>
        <end position="397"/>
    </location>
</feature>
<feature type="transmembrane region" description="Helical" evidence="1">
    <location>
        <begin position="236"/>
        <end position="254"/>
    </location>
</feature>
<feature type="transmembrane region" description="Helical" evidence="1">
    <location>
        <begin position="879"/>
        <end position="900"/>
    </location>
</feature>
<feature type="transmembrane region" description="Helical" evidence="1">
    <location>
        <begin position="409"/>
        <end position="432"/>
    </location>
</feature>
<protein>
    <submittedName>
        <fullName evidence="2">Uncharacterized protein</fullName>
    </submittedName>
</protein>
<feature type="transmembrane region" description="Helical" evidence="1">
    <location>
        <begin position="633"/>
        <end position="655"/>
    </location>
</feature>
<feature type="transmembrane region" description="Helical" evidence="1">
    <location>
        <begin position="295"/>
        <end position="318"/>
    </location>
</feature>
<dbReference type="Proteomes" id="UP000281726">
    <property type="component" value="Unassembled WGS sequence"/>
</dbReference>
<dbReference type="InterPro" id="IPR058062">
    <property type="entry name" value="SCO7613_C"/>
</dbReference>
<feature type="transmembrane region" description="Helical" evidence="1">
    <location>
        <begin position="855"/>
        <end position="872"/>
    </location>
</feature>
<dbReference type="AlphaFoldDB" id="A0A3A9YW13"/>
<keyword evidence="1" id="KW-0812">Transmembrane</keyword>
<feature type="transmembrane region" description="Helical" evidence="1">
    <location>
        <begin position="987"/>
        <end position="1008"/>
    </location>
</feature>
<evidence type="ECO:0000313" key="3">
    <source>
        <dbReference type="Proteomes" id="UP000281726"/>
    </source>
</evidence>
<feature type="transmembrane region" description="Helical" evidence="1">
    <location>
        <begin position="661"/>
        <end position="679"/>
    </location>
</feature>
<gene>
    <name evidence="2" type="ORF">D7223_27935</name>
</gene>
<evidence type="ECO:0000313" key="2">
    <source>
        <dbReference type="EMBL" id="RKN39969.1"/>
    </source>
</evidence>